<keyword evidence="2" id="KW-1185">Reference proteome</keyword>
<dbReference type="Proteomes" id="UP000199006">
    <property type="component" value="Unassembled WGS sequence"/>
</dbReference>
<sequence length="100" mass="11904">MFLLSGISNAFEREKPQLPVISDQISKIENVTGWMKSPSSNWISRKNRIPKYMSNDYDILQDSVEYSLGIDNFQLLELREVKIEEQKYYLLLKYQRRLVL</sequence>
<reference evidence="1 2" key="1">
    <citation type="submission" date="2016-10" db="EMBL/GenBank/DDBJ databases">
        <authorList>
            <person name="de Groot N.N."/>
        </authorList>
    </citation>
    <scope>NUCLEOTIDE SEQUENCE [LARGE SCALE GENOMIC DNA]</scope>
    <source>
        <strain evidence="1 2">ATCC 51327</strain>
    </source>
</reference>
<protein>
    <submittedName>
        <fullName evidence="1">Uncharacterized protein</fullName>
    </submittedName>
</protein>
<dbReference type="AlphaFoldDB" id="A0A1I4MPH8"/>
<dbReference type="STRING" id="29563.SAMN02983006_02662"/>
<organism evidence="1 2">
    <name type="scientific">Halanaerobium salsuginis</name>
    <dbReference type="NCBI Taxonomy" id="29563"/>
    <lineage>
        <taxon>Bacteria</taxon>
        <taxon>Bacillati</taxon>
        <taxon>Bacillota</taxon>
        <taxon>Clostridia</taxon>
        <taxon>Halanaerobiales</taxon>
        <taxon>Halanaerobiaceae</taxon>
        <taxon>Halanaerobium</taxon>
    </lineage>
</organism>
<name>A0A1I4MPH8_9FIRM</name>
<evidence type="ECO:0000313" key="1">
    <source>
        <dbReference type="EMBL" id="SFM04925.1"/>
    </source>
</evidence>
<accession>A0A1I4MPH8</accession>
<evidence type="ECO:0000313" key="2">
    <source>
        <dbReference type="Proteomes" id="UP000199006"/>
    </source>
</evidence>
<proteinExistence type="predicted"/>
<gene>
    <name evidence="1" type="ORF">SAMN02983006_02662</name>
</gene>
<dbReference type="EMBL" id="FOTI01000057">
    <property type="protein sequence ID" value="SFM04925.1"/>
    <property type="molecule type" value="Genomic_DNA"/>
</dbReference>